<dbReference type="GO" id="GO:0005975">
    <property type="term" value="P:carbohydrate metabolic process"/>
    <property type="evidence" value="ECO:0007669"/>
    <property type="project" value="InterPro"/>
</dbReference>
<dbReference type="Pfam" id="PF06045">
    <property type="entry name" value="Rhamnogal_lyase"/>
    <property type="match status" value="1"/>
</dbReference>
<dbReference type="SUPFAM" id="SSF49785">
    <property type="entry name" value="Galactose-binding domain-like"/>
    <property type="match status" value="1"/>
</dbReference>
<dbReference type="SUPFAM" id="SSF49452">
    <property type="entry name" value="Starch-binding domain-like"/>
    <property type="match status" value="1"/>
</dbReference>
<evidence type="ECO:0000256" key="2">
    <source>
        <dbReference type="ARBA" id="ARBA00004613"/>
    </source>
</evidence>
<dbReference type="Gene3D" id="2.60.120.260">
    <property type="entry name" value="Galactose-binding domain-like"/>
    <property type="match status" value="1"/>
</dbReference>
<keyword evidence="6 8" id="KW-0732">Signal</keyword>
<feature type="domain" description="Rhamnogalacturonan lyase" evidence="10">
    <location>
        <begin position="337"/>
        <end position="409"/>
    </location>
</feature>
<evidence type="ECO:0000259" key="9">
    <source>
        <dbReference type="Pfam" id="PF14683"/>
    </source>
</evidence>
<dbReference type="AlphaFoldDB" id="A0A5C7HSK3"/>
<gene>
    <name evidence="11" type="ORF">EZV62_014630</name>
</gene>
<proteinExistence type="inferred from homology"/>
<evidence type="ECO:0000256" key="6">
    <source>
        <dbReference type="ARBA" id="ARBA00022729"/>
    </source>
</evidence>
<dbReference type="GO" id="GO:0030246">
    <property type="term" value="F:carbohydrate binding"/>
    <property type="evidence" value="ECO:0007669"/>
    <property type="project" value="InterPro"/>
</dbReference>
<dbReference type="Pfam" id="PF14686">
    <property type="entry name" value="fn3_3"/>
    <property type="match status" value="1"/>
</dbReference>
<sequence length="610" mass="70273">MEKLRLNPKWVSSLWLISVVFVLLFFIGASSEKTPDRYWDVVWYEPGKGGDINIDKLPCTDFRVIKSDEEQLEISFTRKWNISLRGSKAPLNVDKRFILRRGLSGFYYYAILEREKGWPDVDIDQTRIVFKLQQEMFHFMAITDDRQRIMPMMVDRESGQALDYPEAVLLTNPINKELRGEVDDKYQYSMENKDNKVHGWITTDDTPVGFWMISPSDEFRSGGPTSQDLTSHVGPIVINMFTSIHYGGKEINTEFRNGEAWKKVLGPSLVYLNSASSKDKTLTLWTDAKTQMDREVQQWPYNFINSEDFPKQDQRGSVFGQLKVNDRFISERLMDADSAYVGLAAPGDVGSFQIETKGYQFWTRTTKTGSFVIKNVRVGNYSLYAWVPGFIGNYQYQYNIIVMPGSKIDLKVIVYEPPRNGPTLWEIGIPDRSAAEFFIPDPNPTLMNKLFNNHPDKFRQYGLWERYGDLYRNRDLKYTIGVSDHTRDWNIGKKTYEGTTWQIIFQLESWKTGNYKLQLALASANGAEIQVRFNDADRANRALFSTGLIGKDNAIARHGIHGLYKLYTIDVPSSRLQKGNNTLYLTQSRHVGAFEGVMYDYIRLEGPTGN</sequence>
<dbReference type="SUPFAM" id="SSF74650">
    <property type="entry name" value="Galactose mutarotase-like"/>
    <property type="match status" value="1"/>
</dbReference>
<accession>A0A5C7HSK3</accession>
<comment type="similarity">
    <text evidence="3">Belongs to the polysaccharide lyase 4 family.</text>
</comment>
<protein>
    <recommendedName>
        <fullName evidence="4">rhamnogalacturonan endolyase</fullName>
        <ecNumber evidence="4">4.2.2.23</ecNumber>
    </recommendedName>
</protein>
<evidence type="ECO:0000256" key="4">
    <source>
        <dbReference type="ARBA" id="ARBA00012437"/>
    </source>
</evidence>
<dbReference type="InterPro" id="IPR029411">
    <property type="entry name" value="RG-lyase_III"/>
</dbReference>
<reference evidence="12" key="1">
    <citation type="journal article" date="2019" name="Gigascience">
        <title>De novo genome assembly of the endangered Acer yangbiense, a plant species with extremely small populations endemic to Yunnan Province, China.</title>
        <authorList>
            <person name="Yang J."/>
            <person name="Wariss H.M."/>
            <person name="Tao L."/>
            <person name="Zhang R."/>
            <person name="Yun Q."/>
            <person name="Hollingsworth P."/>
            <person name="Dao Z."/>
            <person name="Luo G."/>
            <person name="Guo H."/>
            <person name="Ma Y."/>
            <person name="Sun W."/>
        </authorList>
    </citation>
    <scope>NUCLEOTIDE SEQUENCE [LARGE SCALE GENOMIC DNA]</scope>
    <source>
        <strain evidence="12">cv. Malutang</strain>
    </source>
</reference>
<dbReference type="PANTHER" id="PTHR32018">
    <property type="entry name" value="RHAMNOGALACTURONATE LYASE FAMILY PROTEIN"/>
    <property type="match status" value="1"/>
</dbReference>
<dbReference type="CDD" id="cd10317">
    <property type="entry name" value="RGL4_C"/>
    <property type="match status" value="1"/>
</dbReference>
<comment type="catalytic activity">
    <reaction evidence="1">
        <text>Endotype eliminative cleavage of L-alpha-rhamnopyranosyl-(1-&gt;4)-alpha-D-galactopyranosyluronic acid bonds of rhamnogalacturonan I domains in ramified hairy regions of pectin leaving L-rhamnopyranose at the reducing end and 4-deoxy-4,5-unsaturated D-galactopyranosyluronic acid at the non-reducing end.</text>
        <dbReference type="EC" id="4.2.2.23"/>
    </reaction>
</comment>
<dbReference type="GO" id="GO:0005576">
    <property type="term" value="C:extracellular region"/>
    <property type="evidence" value="ECO:0007669"/>
    <property type="project" value="UniProtKB-SubCell"/>
</dbReference>
<evidence type="ECO:0000256" key="8">
    <source>
        <dbReference type="SAM" id="SignalP"/>
    </source>
</evidence>
<evidence type="ECO:0000256" key="7">
    <source>
        <dbReference type="ARBA" id="ARBA00023239"/>
    </source>
</evidence>
<dbReference type="EMBL" id="VAHF01000006">
    <property type="protein sequence ID" value="TXG60057.1"/>
    <property type="molecule type" value="Genomic_DNA"/>
</dbReference>
<dbReference type="CDD" id="cd10316">
    <property type="entry name" value="RGL4_M"/>
    <property type="match status" value="1"/>
</dbReference>
<organism evidence="11 12">
    <name type="scientific">Acer yangbiense</name>
    <dbReference type="NCBI Taxonomy" id="1000413"/>
    <lineage>
        <taxon>Eukaryota</taxon>
        <taxon>Viridiplantae</taxon>
        <taxon>Streptophyta</taxon>
        <taxon>Embryophyta</taxon>
        <taxon>Tracheophyta</taxon>
        <taxon>Spermatophyta</taxon>
        <taxon>Magnoliopsida</taxon>
        <taxon>eudicotyledons</taxon>
        <taxon>Gunneridae</taxon>
        <taxon>Pentapetalae</taxon>
        <taxon>rosids</taxon>
        <taxon>malvids</taxon>
        <taxon>Sapindales</taxon>
        <taxon>Sapindaceae</taxon>
        <taxon>Hippocastanoideae</taxon>
        <taxon>Acereae</taxon>
        <taxon>Acer</taxon>
    </lineage>
</organism>
<dbReference type="FunFam" id="2.60.40.1120:FF:000033">
    <property type="entry name" value="Rhamnogalacturonate lyase B"/>
    <property type="match status" value="1"/>
</dbReference>
<dbReference type="CDD" id="cd10320">
    <property type="entry name" value="RGL4_N"/>
    <property type="match status" value="1"/>
</dbReference>
<dbReference type="GO" id="GO:0102210">
    <property type="term" value="F:rhamnogalacturonan endolyase activity"/>
    <property type="evidence" value="ECO:0007669"/>
    <property type="project" value="UniProtKB-EC"/>
</dbReference>
<evidence type="ECO:0000313" key="11">
    <source>
        <dbReference type="EMBL" id="TXG60057.1"/>
    </source>
</evidence>
<dbReference type="InterPro" id="IPR014718">
    <property type="entry name" value="GH-type_carb-bd"/>
</dbReference>
<dbReference type="InterPro" id="IPR051850">
    <property type="entry name" value="Polysacch_Lyase_4"/>
</dbReference>
<feature type="chain" id="PRO_5022788368" description="rhamnogalacturonan endolyase" evidence="8">
    <location>
        <begin position="32"/>
        <end position="610"/>
    </location>
</feature>
<name>A0A5C7HSK3_9ROSI</name>
<dbReference type="Proteomes" id="UP000323000">
    <property type="component" value="Chromosome 6"/>
</dbReference>
<dbReference type="InterPro" id="IPR008979">
    <property type="entry name" value="Galactose-bd-like_sf"/>
</dbReference>
<evidence type="ECO:0000259" key="10">
    <source>
        <dbReference type="Pfam" id="PF14686"/>
    </source>
</evidence>
<dbReference type="Gene3D" id="2.70.98.10">
    <property type="match status" value="1"/>
</dbReference>
<keyword evidence="5" id="KW-0964">Secreted</keyword>
<feature type="domain" description="Rhamnogalacturonan lyase" evidence="9">
    <location>
        <begin position="423"/>
        <end position="604"/>
    </location>
</feature>
<dbReference type="OrthoDB" id="2130367at2759"/>
<dbReference type="InterPro" id="IPR013784">
    <property type="entry name" value="Carb-bd-like_fold"/>
</dbReference>
<evidence type="ECO:0000256" key="5">
    <source>
        <dbReference type="ARBA" id="ARBA00022525"/>
    </source>
</evidence>
<dbReference type="Pfam" id="PF14683">
    <property type="entry name" value="CBM-like"/>
    <property type="match status" value="1"/>
</dbReference>
<keyword evidence="12" id="KW-1185">Reference proteome</keyword>
<evidence type="ECO:0000256" key="3">
    <source>
        <dbReference type="ARBA" id="ARBA00010418"/>
    </source>
</evidence>
<evidence type="ECO:0000313" key="12">
    <source>
        <dbReference type="Proteomes" id="UP000323000"/>
    </source>
</evidence>
<dbReference type="PANTHER" id="PTHR32018:SF6">
    <property type="entry name" value="RHAMNOGALACTURONAN ENDOLYASE"/>
    <property type="match status" value="1"/>
</dbReference>
<dbReference type="EC" id="4.2.2.23" evidence="4"/>
<dbReference type="InterPro" id="IPR029413">
    <property type="entry name" value="RG-lyase_II"/>
</dbReference>
<evidence type="ECO:0000256" key="1">
    <source>
        <dbReference type="ARBA" id="ARBA00001324"/>
    </source>
</evidence>
<dbReference type="InterPro" id="IPR011013">
    <property type="entry name" value="Gal_mutarotase_sf_dom"/>
</dbReference>
<dbReference type="InterPro" id="IPR010325">
    <property type="entry name" value="Rhamnogal_lyase"/>
</dbReference>
<comment type="subcellular location">
    <subcellularLocation>
        <location evidence="2">Secreted</location>
    </subcellularLocation>
</comment>
<dbReference type="Gene3D" id="2.60.40.1120">
    <property type="entry name" value="Carboxypeptidase-like, regulatory domain"/>
    <property type="match status" value="1"/>
</dbReference>
<comment type="caution">
    <text evidence="11">The sequence shown here is derived from an EMBL/GenBank/DDBJ whole genome shotgun (WGS) entry which is preliminary data.</text>
</comment>
<feature type="signal peptide" evidence="8">
    <location>
        <begin position="1"/>
        <end position="31"/>
    </location>
</feature>
<keyword evidence="7" id="KW-0456">Lyase</keyword>